<dbReference type="InParanoid" id="F6XEH0"/>
<dbReference type="SMART" id="SM00014">
    <property type="entry name" value="acidPPc"/>
    <property type="match status" value="1"/>
</dbReference>
<evidence type="ECO:0000256" key="14">
    <source>
        <dbReference type="SAM" id="Phobius"/>
    </source>
</evidence>
<dbReference type="SUPFAM" id="SSF48317">
    <property type="entry name" value="Acid phosphatase/Vanadium-dependent haloperoxidase"/>
    <property type="match status" value="1"/>
</dbReference>
<dbReference type="EC" id="3.1.3.9" evidence="4"/>
<comment type="similarity">
    <text evidence="3">Belongs to the glucose-6-phosphatase family.</text>
</comment>
<feature type="domain" description="Phosphatidic acid phosphatase type 2/haloperoxidase" evidence="15">
    <location>
        <begin position="194"/>
        <end position="328"/>
    </location>
</feature>
<keyword evidence="17" id="KW-1185">Reference proteome</keyword>
<feature type="transmembrane region" description="Helical" evidence="14">
    <location>
        <begin position="339"/>
        <end position="358"/>
    </location>
</feature>
<keyword evidence="7" id="KW-0378">Hydrolase</keyword>
<evidence type="ECO:0000259" key="15">
    <source>
        <dbReference type="SMART" id="SM00014"/>
    </source>
</evidence>
<evidence type="ECO:0000256" key="7">
    <source>
        <dbReference type="ARBA" id="ARBA00022801"/>
    </source>
</evidence>
<feature type="transmembrane region" description="Helical" evidence="14">
    <location>
        <begin position="196"/>
        <end position="216"/>
    </location>
</feature>
<dbReference type="GO" id="GO:0006094">
    <property type="term" value="P:gluconeogenesis"/>
    <property type="evidence" value="ECO:0000318"/>
    <property type="project" value="GO_Central"/>
</dbReference>
<feature type="transmembrane region" description="Helical" evidence="14">
    <location>
        <begin position="309"/>
        <end position="327"/>
    </location>
</feature>
<reference evidence="16" key="2">
    <citation type="submission" date="2025-08" db="UniProtKB">
        <authorList>
            <consortium name="Ensembl"/>
        </authorList>
    </citation>
    <scope>IDENTIFICATION</scope>
    <source>
        <strain evidence="16">Thoroughbred</strain>
    </source>
</reference>
<dbReference type="CDD" id="cd03381">
    <property type="entry name" value="PAP2_glucose_6_phosphatase"/>
    <property type="match status" value="1"/>
</dbReference>
<evidence type="ECO:0000256" key="1">
    <source>
        <dbReference type="ARBA" id="ARBA00004477"/>
    </source>
</evidence>
<dbReference type="InterPro" id="IPR000326">
    <property type="entry name" value="PAP2/HPO"/>
</dbReference>
<keyword evidence="9 14" id="KW-1133">Transmembrane helix</keyword>
<evidence type="ECO:0000256" key="5">
    <source>
        <dbReference type="ARBA" id="ARBA00022432"/>
    </source>
</evidence>
<evidence type="ECO:0000256" key="2">
    <source>
        <dbReference type="ARBA" id="ARBA00004742"/>
    </source>
</evidence>
<keyword evidence="10 14" id="KW-0472">Membrane</keyword>
<accession>F6XEH0</accession>
<feature type="transmembrane region" description="Helical" evidence="14">
    <location>
        <begin position="449"/>
        <end position="473"/>
    </location>
</feature>
<dbReference type="GO" id="GO:0005789">
    <property type="term" value="C:endoplasmic reticulum membrane"/>
    <property type="evidence" value="ECO:0007669"/>
    <property type="project" value="UniProtKB-SubCell"/>
</dbReference>
<evidence type="ECO:0000256" key="10">
    <source>
        <dbReference type="ARBA" id="ARBA00023136"/>
    </source>
</evidence>
<evidence type="ECO:0000256" key="6">
    <source>
        <dbReference type="ARBA" id="ARBA00022692"/>
    </source>
</evidence>
<evidence type="ECO:0000313" key="16">
    <source>
        <dbReference type="Ensembl" id="ENSECAP00000021864.2"/>
    </source>
</evidence>
<protein>
    <recommendedName>
        <fullName evidence="11">Glucose-6-phosphatase 3</fullName>
        <ecNumber evidence="4">3.1.3.9</ecNumber>
    </recommendedName>
</protein>
<evidence type="ECO:0000256" key="3">
    <source>
        <dbReference type="ARBA" id="ARBA00009266"/>
    </source>
</evidence>
<dbReference type="UniPathway" id="UPA00138"/>
<name>F6XEH0_HORSE</name>
<feature type="region of interest" description="Disordered" evidence="13">
    <location>
        <begin position="1"/>
        <end position="100"/>
    </location>
</feature>
<feature type="compositionally biased region" description="Basic and acidic residues" evidence="13">
    <location>
        <begin position="118"/>
        <end position="131"/>
    </location>
</feature>
<evidence type="ECO:0000256" key="8">
    <source>
        <dbReference type="ARBA" id="ARBA00022824"/>
    </source>
</evidence>
<comment type="function">
    <text evidence="12">Hydrolyzes glucose-6-phosphate to glucose in the endoplasmic reticulum. May form with the glucose-6-phosphate transporter (SLC37A4/G6PT) a ubiquitously expressed complex responsible for glucose production through glycogenolysis and gluconeogenesis. Probably required for normal neutrophil function.</text>
</comment>
<dbReference type="GO" id="GO:0051156">
    <property type="term" value="P:glucose 6-phosphate metabolic process"/>
    <property type="evidence" value="ECO:0000318"/>
    <property type="project" value="GO_Central"/>
</dbReference>
<dbReference type="GO" id="GO:0004346">
    <property type="term" value="F:glucose-6-phosphatase activity"/>
    <property type="evidence" value="ECO:0000318"/>
    <property type="project" value="GO_Central"/>
</dbReference>
<organism evidence="16 17">
    <name type="scientific">Equus caballus</name>
    <name type="common">Horse</name>
    <dbReference type="NCBI Taxonomy" id="9796"/>
    <lineage>
        <taxon>Eukaryota</taxon>
        <taxon>Metazoa</taxon>
        <taxon>Chordata</taxon>
        <taxon>Craniata</taxon>
        <taxon>Vertebrata</taxon>
        <taxon>Euteleostomi</taxon>
        <taxon>Mammalia</taxon>
        <taxon>Eutheria</taxon>
        <taxon>Laurasiatheria</taxon>
        <taxon>Perissodactyla</taxon>
        <taxon>Equidae</taxon>
        <taxon>Equus</taxon>
    </lineage>
</organism>
<keyword evidence="5" id="KW-0312">Gluconeogenesis</keyword>
<dbReference type="GO" id="GO:0016020">
    <property type="term" value="C:membrane"/>
    <property type="evidence" value="ECO:0000318"/>
    <property type="project" value="GO_Central"/>
</dbReference>
<dbReference type="HOGENOM" id="CLU_052517_0_0_1"/>
<dbReference type="PaxDb" id="9796-ENSECAP00000021864"/>
<dbReference type="GO" id="GO:0015760">
    <property type="term" value="P:glucose-6-phosphate transport"/>
    <property type="evidence" value="ECO:0007669"/>
    <property type="project" value="Ensembl"/>
</dbReference>
<dbReference type="Proteomes" id="UP000002281">
    <property type="component" value="Chromosome 11"/>
</dbReference>
<dbReference type="InterPro" id="IPR036938">
    <property type="entry name" value="PAP2/HPO_sf"/>
</dbReference>
<dbReference type="VGNC" id="VGNC:18182">
    <property type="gene designation" value="G6PC3"/>
</dbReference>
<sequence length="487" mass="54060">MCKLRVPLQHQPGRPGSLEKGVSVALSPRDLRTSAEGSGTGEERSGLEGILALEITHPSSQQQSRDPRRAADPQVSPSLDPEQQRESPLRRMPTCRQQRPRGALWKRLRKRLSPALPSREEGRGRAQEETSKGGLAGPGIAMESAMSAGIAVAEALQNQLPWLENVWLWVNFLGDPKSLFLFYFPAAYYASRRVGIAVLWISLIAEWLNLVFKWLLFGDRPFWWVHESGYYSQAPAQVHQFPSSCETGPGSPSGHCMITGAALWPIMTAISSQMATRTHSRWVRMIPSLAYITFLLAVGLSRVFLLAHFPHQVLAGLITGAVLGWLMAPQVPMERELSFYGLTSLALLLGTSLIYWTLFTLGLDLSWSISLASKWCERPEWVHVDTRPFASLSRDSGSALGLGIALHSPCYAQVRRAYLGNGQKIACFVLAMGLLGPLDWLGYTPQISIFYIVNFLKYTLWPCLVLALVPWVVHMFSAQEAPPIRSS</sequence>
<evidence type="ECO:0000313" key="17">
    <source>
        <dbReference type="Proteomes" id="UP000002281"/>
    </source>
</evidence>
<evidence type="ECO:0000313" key="18">
    <source>
        <dbReference type="VGNC" id="VGNC:18182"/>
    </source>
</evidence>
<dbReference type="Bgee" id="ENSECAG00000024363">
    <property type="expression patterns" value="Expressed in trophectoderm and 23 other cell types or tissues"/>
</dbReference>
<feature type="region of interest" description="Disordered" evidence="13">
    <location>
        <begin position="116"/>
        <end position="138"/>
    </location>
</feature>
<dbReference type="PANTHER" id="PTHR12591:SF2">
    <property type="entry name" value="GLUCOSE-6-PHOSPHATASE 3"/>
    <property type="match status" value="1"/>
</dbReference>
<proteinExistence type="inferred from homology"/>
<dbReference type="Gene3D" id="1.20.144.10">
    <property type="entry name" value="Phosphatidic acid phosphatase type 2/haloperoxidase"/>
    <property type="match status" value="1"/>
</dbReference>
<evidence type="ECO:0000256" key="4">
    <source>
        <dbReference type="ARBA" id="ARBA00012634"/>
    </source>
</evidence>
<feature type="transmembrane region" description="Helical" evidence="14">
    <location>
        <begin position="282"/>
        <end position="303"/>
    </location>
</feature>
<reference evidence="16 17" key="1">
    <citation type="journal article" date="2009" name="Science">
        <title>Genome sequence, comparative analysis, and population genetics of the domestic horse.</title>
        <authorList>
            <consortium name="Broad Institute Genome Sequencing Platform"/>
            <consortium name="Broad Institute Whole Genome Assembly Team"/>
            <person name="Wade C.M."/>
            <person name="Giulotto E."/>
            <person name="Sigurdsson S."/>
            <person name="Zoli M."/>
            <person name="Gnerre S."/>
            <person name="Imsland F."/>
            <person name="Lear T.L."/>
            <person name="Adelson D.L."/>
            <person name="Bailey E."/>
            <person name="Bellone R.R."/>
            <person name="Bloecker H."/>
            <person name="Distl O."/>
            <person name="Edgar R.C."/>
            <person name="Garber M."/>
            <person name="Leeb T."/>
            <person name="Mauceli E."/>
            <person name="MacLeod J.N."/>
            <person name="Penedo M.C.T."/>
            <person name="Raison J.M."/>
            <person name="Sharpe T."/>
            <person name="Vogel J."/>
            <person name="Andersson L."/>
            <person name="Antczak D.F."/>
            <person name="Biagi T."/>
            <person name="Binns M.M."/>
            <person name="Chowdhary B.P."/>
            <person name="Coleman S.J."/>
            <person name="Della Valle G."/>
            <person name="Fryc S."/>
            <person name="Guerin G."/>
            <person name="Hasegawa T."/>
            <person name="Hill E.W."/>
            <person name="Jurka J."/>
            <person name="Kiialainen A."/>
            <person name="Lindgren G."/>
            <person name="Liu J."/>
            <person name="Magnani E."/>
            <person name="Mickelson J.R."/>
            <person name="Murray J."/>
            <person name="Nergadze S.G."/>
            <person name="Onofrio R."/>
            <person name="Pedroni S."/>
            <person name="Piras M.F."/>
            <person name="Raudsepp T."/>
            <person name="Rocchi M."/>
            <person name="Roeed K.H."/>
            <person name="Ryder O.A."/>
            <person name="Searle S."/>
            <person name="Skow L."/>
            <person name="Swinburne J.E."/>
            <person name="Syvaenen A.C."/>
            <person name="Tozaki T."/>
            <person name="Valberg S.J."/>
            <person name="Vaudin M."/>
            <person name="White J.R."/>
            <person name="Zody M.C."/>
            <person name="Lander E.S."/>
            <person name="Lindblad-Toh K."/>
        </authorList>
    </citation>
    <scope>NUCLEOTIDE SEQUENCE [LARGE SCALE GENOMIC DNA]</scope>
    <source>
        <strain evidence="16 17">Thoroughbred</strain>
    </source>
</reference>
<comment type="subcellular location">
    <subcellularLocation>
        <location evidence="1">Endoplasmic reticulum membrane</location>
        <topology evidence="1">Multi-pass membrane protein</topology>
    </subcellularLocation>
</comment>
<dbReference type="GeneTree" id="ENSGT00950000183150"/>
<comment type="pathway">
    <text evidence="2">Carbohydrate biosynthesis; gluconeogenesis.</text>
</comment>
<keyword evidence="6 14" id="KW-0812">Transmembrane</keyword>
<reference evidence="16" key="3">
    <citation type="submission" date="2025-09" db="UniProtKB">
        <authorList>
            <consortium name="Ensembl"/>
        </authorList>
    </citation>
    <scope>IDENTIFICATION</scope>
    <source>
        <strain evidence="16">Thoroughbred</strain>
    </source>
</reference>
<evidence type="ECO:0000256" key="13">
    <source>
        <dbReference type="SAM" id="MobiDB-lite"/>
    </source>
</evidence>
<evidence type="ECO:0000256" key="9">
    <source>
        <dbReference type="ARBA" id="ARBA00022989"/>
    </source>
</evidence>
<evidence type="ECO:0000256" key="12">
    <source>
        <dbReference type="ARBA" id="ARBA00055989"/>
    </source>
</evidence>
<evidence type="ECO:0000256" key="11">
    <source>
        <dbReference type="ARBA" id="ARBA00039337"/>
    </source>
</evidence>
<dbReference type="PANTHER" id="PTHR12591">
    <property type="entry name" value="GLUCOSE-6-PHOSPHATASE"/>
    <property type="match status" value="1"/>
</dbReference>
<gene>
    <name evidence="16 18" type="primary">G6PC3</name>
</gene>
<keyword evidence="8" id="KW-0256">Endoplasmic reticulum</keyword>
<dbReference type="Pfam" id="PF01569">
    <property type="entry name" value="PAP2"/>
    <property type="match status" value="1"/>
</dbReference>
<dbReference type="Ensembl" id="ENSECAT00000026227.3">
    <property type="protein sequence ID" value="ENSECAP00000021864.2"/>
    <property type="gene ID" value="ENSECAG00000024363.3"/>
</dbReference>
<feature type="transmembrane region" description="Helical" evidence="14">
    <location>
        <begin position="426"/>
        <end position="443"/>
    </location>
</feature>
<dbReference type="FunFam" id="1.20.144.10:FF:000018">
    <property type="entry name" value="Glucose-6-phosphatase"/>
    <property type="match status" value="1"/>
</dbReference>
<dbReference type="AlphaFoldDB" id="F6XEH0"/>
<dbReference type="FunCoup" id="F6XEH0">
    <property type="interactions" value="1980"/>
</dbReference>
<dbReference type="STRING" id="9796.ENSECAP00000021864"/>